<gene>
    <name evidence="1" type="ORF">KK060_09735</name>
</gene>
<organism evidence="1 2">
    <name type="scientific">Chryseosolibacter indicus</name>
    <dbReference type="NCBI Taxonomy" id="2782351"/>
    <lineage>
        <taxon>Bacteria</taxon>
        <taxon>Pseudomonadati</taxon>
        <taxon>Bacteroidota</taxon>
        <taxon>Cytophagia</taxon>
        <taxon>Cytophagales</taxon>
        <taxon>Chryseotaleaceae</taxon>
        <taxon>Chryseosolibacter</taxon>
    </lineage>
</organism>
<dbReference type="PANTHER" id="PTHR43611:SF3">
    <property type="entry name" value="FLAVIN MONONUCLEOTIDE HYDROLASE 1, CHLOROPLATIC"/>
    <property type="match status" value="1"/>
</dbReference>
<proteinExistence type="predicted"/>
<dbReference type="EMBL" id="JAHESD010000016">
    <property type="protein sequence ID" value="MBT1703560.1"/>
    <property type="molecule type" value="Genomic_DNA"/>
</dbReference>
<dbReference type="Gene3D" id="3.40.50.1000">
    <property type="entry name" value="HAD superfamily/HAD-like"/>
    <property type="match status" value="1"/>
</dbReference>
<dbReference type="CDD" id="cd02603">
    <property type="entry name" value="HAD_sEH-N_like"/>
    <property type="match status" value="1"/>
</dbReference>
<name>A0ABS5VQ33_9BACT</name>
<sequence>MGGVILDLSVDHTLSAFSQLSKIDKDTVKRIFGSSPEFDLYEKGLLDDGEFRNFIRTAYNVIVADHEIDRCWNAMLLGIPLVKLNLLKRLQQSYSVFLLSNTNNIHLDYINNTILHGITGERLLDNYFHKAYYSQRMKKRKPEPEIFIQVLEENMLVPSQTLFLDDNALNIQSADKVGIKTAHITNPDLVLEIFESFI</sequence>
<evidence type="ECO:0000313" key="1">
    <source>
        <dbReference type="EMBL" id="MBT1703560.1"/>
    </source>
</evidence>
<dbReference type="Pfam" id="PF13419">
    <property type="entry name" value="HAD_2"/>
    <property type="match status" value="1"/>
</dbReference>
<dbReference type="InterPro" id="IPR023214">
    <property type="entry name" value="HAD_sf"/>
</dbReference>
<dbReference type="Gene3D" id="1.10.150.240">
    <property type="entry name" value="Putative phosphatase, domain 2"/>
    <property type="match status" value="1"/>
</dbReference>
<dbReference type="SUPFAM" id="SSF56784">
    <property type="entry name" value="HAD-like"/>
    <property type="match status" value="1"/>
</dbReference>
<comment type="caution">
    <text evidence="1">The sequence shown here is derived from an EMBL/GenBank/DDBJ whole genome shotgun (WGS) entry which is preliminary data.</text>
</comment>
<keyword evidence="2" id="KW-1185">Reference proteome</keyword>
<dbReference type="NCBIfam" id="TIGR01509">
    <property type="entry name" value="HAD-SF-IA-v3"/>
    <property type="match status" value="1"/>
</dbReference>
<reference evidence="1 2" key="1">
    <citation type="submission" date="2021-05" db="EMBL/GenBank/DDBJ databases">
        <title>A Polyphasic approach of four new species of the genus Ohtaekwangia: Ohtaekwangia histidinii sp. nov., Ohtaekwangia cretensis sp. nov., Ohtaekwangia indiensis sp. nov., Ohtaekwangia reichenbachii sp. nov. from diverse environment.</title>
        <authorList>
            <person name="Octaviana S."/>
        </authorList>
    </citation>
    <scope>NUCLEOTIDE SEQUENCE [LARGE SCALE GENOMIC DNA]</scope>
    <source>
        <strain evidence="1 2">PWU20</strain>
    </source>
</reference>
<dbReference type="InterPro" id="IPR023198">
    <property type="entry name" value="PGP-like_dom2"/>
</dbReference>
<dbReference type="InterPro" id="IPR041492">
    <property type="entry name" value="HAD_2"/>
</dbReference>
<accession>A0ABS5VQ33</accession>
<dbReference type="InterPro" id="IPR036412">
    <property type="entry name" value="HAD-like_sf"/>
</dbReference>
<protein>
    <submittedName>
        <fullName evidence="1">HAD family phosphatase</fullName>
    </submittedName>
</protein>
<dbReference type="Proteomes" id="UP000772618">
    <property type="component" value="Unassembled WGS sequence"/>
</dbReference>
<dbReference type="InterPro" id="IPR006439">
    <property type="entry name" value="HAD-SF_hydro_IA"/>
</dbReference>
<evidence type="ECO:0000313" key="2">
    <source>
        <dbReference type="Proteomes" id="UP000772618"/>
    </source>
</evidence>
<dbReference type="PANTHER" id="PTHR43611">
    <property type="entry name" value="ALPHA-D-GLUCOSE 1-PHOSPHATE PHOSPHATASE"/>
    <property type="match status" value="1"/>
</dbReference>